<dbReference type="Proteomes" id="UP000807469">
    <property type="component" value="Unassembled WGS sequence"/>
</dbReference>
<feature type="transmembrane region" description="Helical" evidence="1">
    <location>
        <begin position="82"/>
        <end position="108"/>
    </location>
</feature>
<evidence type="ECO:0000313" key="2">
    <source>
        <dbReference type="EMBL" id="KAF9482223.1"/>
    </source>
</evidence>
<keyword evidence="3" id="KW-1185">Reference proteome</keyword>
<evidence type="ECO:0000256" key="1">
    <source>
        <dbReference type="SAM" id="Phobius"/>
    </source>
</evidence>
<dbReference type="OrthoDB" id="2991206at2759"/>
<keyword evidence="1" id="KW-1133">Transmembrane helix</keyword>
<keyword evidence="1" id="KW-0812">Transmembrane</keyword>
<dbReference type="EMBL" id="MU155168">
    <property type="protein sequence ID" value="KAF9482223.1"/>
    <property type="molecule type" value="Genomic_DNA"/>
</dbReference>
<feature type="transmembrane region" description="Helical" evidence="1">
    <location>
        <begin position="6"/>
        <end position="25"/>
    </location>
</feature>
<sequence length="448" mass="48629">MPSQRSGAAGGMSFFGMVGGVMTLLKLKDKYDQYKQTAVDDEEGRVALVSPSMENLQEPGPGIALLDTEIPVSMRRAKPKKACCMCCGMDCSLLWKALGIVLAGWTLYLGFKAVRWAMTDAPTGLEGMPVFNTSLGCANPTYFYNSSQVHVSIPLGSRSNSSSFDLRGGSVGTITIADGAADATEIKYDVTIATTQEDLLKKVSFVYPDVNPDGTITRSRFIIDTPLMHDHKSECIRYDITMYVPPNLTKMHVQMHTVAHLRFAPGTRASVNVLKVTLFELDQRNLLIASADVAAKSLGLEVYRGYLVGEAQIVDDLTIETQRWDAIANVKISPAAPADPANPSKATLSTATGAGRADFVYLGSKEFTRPISALHTSSRNADMYLTYRGSGFSGKINVESKSYTITGASPFRDGVDDEKSGKWTHYYGDPDGGDEILVNSRGWIGLYM</sequence>
<evidence type="ECO:0000313" key="3">
    <source>
        <dbReference type="Proteomes" id="UP000807469"/>
    </source>
</evidence>
<dbReference type="AlphaFoldDB" id="A0A9P5Z6A5"/>
<accession>A0A9P5Z6A5</accession>
<protein>
    <submittedName>
        <fullName evidence="2">Uncharacterized protein</fullName>
    </submittedName>
</protein>
<organism evidence="2 3">
    <name type="scientific">Pholiota conissans</name>
    <dbReference type="NCBI Taxonomy" id="109636"/>
    <lineage>
        <taxon>Eukaryota</taxon>
        <taxon>Fungi</taxon>
        <taxon>Dikarya</taxon>
        <taxon>Basidiomycota</taxon>
        <taxon>Agaricomycotina</taxon>
        <taxon>Agaricomycetes</taxon>
        <taxon>Agaricomycetidae</taxon>
        <taxon>Agaricales</taxon>
        <taxon>Agaricineae</taxon>
        <taxon>Strophariaceae</taxon>
        <taxon>Pholiota</taxon>
    </lineage>
</organism>
<comment type="caution">
    <text evidence="2">The sequence shown here is derived from an EMBL/GenBank/DDBJ whole genome shotgun (WGS) entry which is preliminary data.</text>
</comment>
<gene>
    <name evidence="2" type="ORF">BDN70DRAFT_829579</name>
</gene>
<keyword evidence="1" id="KW-0472">Membrane</keyword>
<reference evidence="2" key="1">
    <citation type="submission" date="2020-11" db="EMBL/GenBank/DDBJ databases">
        <authorList>
            <consortium name="DOE Joint Genome Institute"/>
            <person name="Ahrendt S."/>
            <person name="Riley R."/>
            <person name="Andreopoulos W."/>
            <person name="Labutti K."/>
            <person name="Pangilinan J."/>
            <person name="Ruiz-Duenas F.J."/>
            <person name="Barrasa J.M."/>
            <person name="Sanchez-Garcia M."/>
            <person name="Camarero S."/>
            <person name="Miyauchi S."/>
            <person name="Serrano A."/>
            <person name="Linde D."/>
            <person name="Babiker R."/>
            <person name="Drula E."/>
            <person name="Ayuso-Fernandez I."/>
            <person name="Pacheco R."/>
            <person name="Padilla G."/>
            <person name="Ferreira P."/>
            <person name="Barriuso J."/>
            <person name="Kellner H."/>
            <person name="Castanera R."/>
            <person name="Alfaro M."/>
            <person name="Ramirez L."/>
            <person name="Pisabarro A.G."/>
            <person name="Kuo A."/>
            <person name="Tritt A."/>
            <person name="Lipzen A."/>
            <person name="He G."/>
            <person name="Yan M."/>
            <person name="Ng V."/>
            <person name="Cullen D."/>
            <person name="Martin F."/>
            <person name="Rosso M.-N."/>
            <person name="Henrissat B."/>
            <person name="Hibbett D."/>
            <person name="Martinez A.T."/>
            <person name="Grigoriev I.V."/>
        </authorList>
    </citation>
    <scope>NUCLEOTIDE SEQUENCE</scope>
    <source>
        <strain evidence="2">CIRM-BRFM 674</strain>
    </source>
</reference>
<name>A0A9P5Z6A5_9AGAR</name>
<proteinExistence type="predicted"/>